<dbReference type="Proteomes" id="UP000023152">
    <property type="component" value="Unassembled WGS sequence"/>
</dbReference>
<dbReference type="EMBL" id="ASPP01020459">
    <property type="protein sequence ID" value="ETO13673.1"/>
    <property type="molecule type" value="Genomic_DNA"/>
</dbReference>
<protein>
    <submittedName>
        <fullName evidence="1">Uncharacterized protein</fullName>
    </submittedName>
</protein>
<accession>X6MI35</accession>
<organism evidence="1 2">
    <name type="scientific">Reticulomyxa filosa</name>
    <dbReference type="NCBI Taxonomy" id="46433"/>
    <lineage>
        <taxon>Eukaryota</taxon>
        <taxon>Sar</taxon>
        <taxon>Rhizaria</taxon>
        <taxon>Retaria</taxon>
        <taxon>Foraminifera</taxon>
        <taxon>Monothalamids</taxon>
        <taxon>Reticulomyxidae</taxon>
        <taxon>Reticulomyxa</taxon>
    </lineage>
</organism>
<evidence type="ECO:0000313" key="1">
    <source>
        <dbReference type="EMBL" id="ETO13673.1"/>
    </source>
</evidence>
<evidence type="ECO:0000313" key="2">
    <source>
        <dbReference type="Proteomes" id="UP000023152"/>
    </source>
</evidence>
<dbReference type="AlphaFoldDB" id="X6MI35"/>
<name>X6MI35_RETFI</name>
<comment type="caution">
    <text evidence="1">The sequence shown here is derived from an EMBL/GenBank/DDBJ whole genome shotgun (WGS) entry which is preliminary data.</text>
</comment>
<sequence length="155" mass="17886">MAQSLMYIGFCSACGAEAYFVGGSSLEWKGDKGRYETCVHKMIQGRKTEPNKGFPSENEAKYRKCLTYLQQKSEGYLKDFEARKSKLQYDLKEEIEKQFYTLETLLEERKVKLLKLANDKIEERTGAINETAQVLNQFWEKCDSAINEILGLIQT</sequence>
<reference evidence="1 2" key="1">
    <citation type="journal article" date="2013" name="Curr. Biol.">
        <title>The Genome of the Foraminiferan Reticulomyxa filosa.</title>
        <authorList>
            <person name="Glockner G."/>
            <person name="Hulsmann N."/>
            <person name="Schleicher M."/>
            <person name="Noegel A.A."/>
            <person name="Eichinger L."/>
            <person name="Gallinger C."/>
            <person name="Pawlowski J."/>
            <person name="Sierra R."/>
            <person name="Euteneuer U."/>
            <person name="Pillet L."/>
            <person name="Moustafa A."/>
            <person name="Platzer M."/>
            <person name="Groth M."/>
            <person name="Szafranski K."/>
            <person name="Schliwa M."/>
        </authorList>
    </citation>
    <scope>NUCLEOTIDE SEQUENCE [LARGE SCALE GENOMIC DNA]</scope>
</reference>
<keyword evidence="2" id="KW-1185">Reference proteome</keyword>
<gene>
    <name evidence="1" type="ORF">RFI_23695</name>
</gene>
<proteinExistence type="predicted"/>